<reference evidence="2 3" key="1">
    <citation type="submission" date="2019-05" db="EMBL/GenBank/DDBJ databases">
        <title>Psychrobacillus vulpis sp. nov., a new species isolated from feces of a red fox that inhabits in The Tablas de Daimiel Natural Park, Albacete, Spain.</title>
        <authorList>
            <person name="Rodriguez M."/>
            <person name="Reina J.C."/>
            <person name="Bejar V."/>
            <person name="Llamas I."/>
        </authorList>
    </citation>
    <scope>NUCLEOTIDE SEQUENCE [LARGE SCALE GENOMIC DNA]</scope>
    <source>
        <strain evidence="2 3">NHI-2</strain>
    </source>
</reference>
<evidence type="ECO:0000313" key="2">
    <source>
        <dbReference type="EMBL" id="TQR17987.1"/>
    </source>
</evidence>
<dbReference type="EMBL" id="VDGG01000005">
    <property type="protein sequence ID" value="TQR17987.1"/>
    <property type="molecule type" value="Genomic_DNA"/>
</dbReference>
<evidence type="ECO:0000256" key="1">
    <source>
        <dbReference type="SAM" id="MobiDB-lite"/>
    </source>
</evidence>
<gene>
    <name evidence="2" type="ORF">FG383_03820</name>
</gene>
<dbReference type="Proteomes" id="UP000318937">
    <property type="component" value="Unassembled WGS sequence"/>
</dbReference>
<sequence length="105" mass="11675">MRQYHEFDNKKDKCSVEFEKDGCKFYINIHNYNTATNQNVLGNEAEANNGGRDVAGDDQRNDNLKAGKNAANPIASLVDQEENNSKTVQKADRGGVNLDDIDVNI</sequence>
<accession>A0A544TKL9</accession>
<organism evidence="2 3">
    <name type="scientific">Psychrobacillus soli</name>
    <dbReference type="NCBI Taxonomy" id="1543965"/>
    <lineage>
        <taxon>Bacteria</taxon>
        <taxon>Bacillati</taxon>
        <taxon>Bacillota</taxon>
        <taxon>Bacilli</taxon>
        <taxon>Bacillales</taxon>
        <taxon>Bacillaceae</taxon>
        <taxon>Psychrobacillus</taxon>
    </lineage>
</organism>
<proteinExistence type="predicted"/>
<dbReference type="AlphaFoldDB" id="A0A544TKL9"/>
<dbReference type="RefSeq" id="WP_142605522.1">
    <property type="nucleotide sequence ID" value="NZ_VDGG01000005.1"/>
</dbReference>
<evidence type="ECO:0000313" key="3">
    <source>
        <dbReference type="Proteomes" id="UP000318937"/>
    </source>
</evidence>
<comment type="caution">
    <text evidence="2">The sequence shown here is derived from an EMBL/GenBank/DDBJ whole genome shotgun (WGS) entry which is preliminary data.</text>
</comment>
<feature type="region of interest" description="Disordered" evidence="1">
    <location>
        <begin position="43"/>
        <end position="91"/>
    </location>
</feature>
<keyword evidence="3" id="KW-1185">Reference proteome</keyword>
<feature type="compositionally biased region" description="Basic and acidic residues" evidence="1">
    <location>
        <begin position="54"/>
        <end position="65"/>
    </location>
</feature>
<name>A0A544TKL9_9BACI</name>
<protein>
    <submittedName>
        <fullName evidence="2">Uncharacterized protein</fullName>
    </submittedName>
</protein>